<dbReference type="InterPro" id="IPR036554">
    <property type="entry name" value="GHMP_kinase_C_sf"/>
</dbReference>
<proteinExistence type="predicted"/>
<keyword evidence="2" id="KW-1185">Reference proteome</keyword>
<dbReference type="GeneID" id="14909761"/>
<dbReference type="Gene3D" id="3.30.70.890">
    <property type="entry name" value="GHMP kinase, C-terminal domain"/>
    <property type="match status" value="1"/>
</dbReference>
<reference evidence="1 2" key="1">
    <citation type="submission" date="2011-07" db="EMBL/GenBank/DDBJ databases">
        <authorList>
            <person name="Coyne R."/>
            <person name="Brami D."/>
            <person name="Johnson J."/>
            <person name="Hostetler J."/>
            <person name="Hannick L."/>
            <person name="Clark T."/>
            <person name="Cassidy-Hanley D."/>
            <person name="Inman J."/>
        </authorList>
    </citation>
    <scope>NUCLEOTIDE SEQUENCE [LARGE SCALE GENOMIC DNA]</scope>
    <source>
        <strain evidence="1 2">G5</strain>
    </source>
</reference>
<dbReference type="InParanoid" id="G0QMH7"/>
<dbReference type="OrthoDB" id="187738at2759"/>
<protein>
    <recommendedName>
        <fullName evidence="3">GHMP kinase C-terminal domain-containing protein</fullName>
    </recommendedName>
</protein>
<accession>G0QMH7</accession>
<dbReference type="RefSeq" id="XP_004037564.1">
    <property type="nucleotide sequence ID" value="XM_004037516.1"/>
</dbReference>
<organism evidence="1 2">
    <name type="scientific">Ichthyophthirius multifiliis</name>
    <name type="common">White spot disease agent</name>
    <name type="synonym">Ich</name>
    <dbReference type="NCBI Taxonomy" id="5932"/>
    <lineage>
        <taxon>Eukaryota</taxon>
        <taxon>Sar</taxon>
        <taxon>Alveolata</taxon>
        <taxon>Ciliophora</taxon>
        <taxon>Intramacronucleata</taxon>
        <taxon>Oligohymenophorea</taxon>
        <taxon>Hymenostomatida</taxon>
        <taxon>Ophryoglenina</taxon>
        <taxon>Ichthyophthirius</taxon>
    </lineage>
</organism>
<sequence>RAIHIVQESINCQKFQNICNNQDINDKQKWEYIFELIIQSEKSMKENLEAESLECSKLQSLMTQLGCKCTKVIGEGWGGSVLGIVEKEKGDKIVEFIMNEYYCAKENKHLMIADDLNFYVFKTLASSGSCILNPEYEIWF</sequence>
<name>G0QMH7_ICHMU</name>
<dbReference type="Proteomes" id="UP000008983">
    <property type="component" value="Unassembled WGS sequence"/>
</dbReference>
<dbReference type="EMBL" id="GL983421">
    <property type="protein sequence ID" value="EGR33578.1"/>
    <property type="molecule type" value="Genomic_DNA"/>
</dbReference>
<feature type="non-terminal residue" evidence="1">
    <location>
        <position position="1"/>
    </location>
</feature>
<evidence type="ECO:0000313" key="1">
    <source>
        <dbReference type="EMBL" id="EGR33578.1"/>
    </source>
</evidence>
<dbReference type="SUPFAM" id="SSF55060">
    <property type="entry name" value="GHMP Kinase, C-terminal domain"/>
    <property type="match status" value="1"/>
</dbReference>
<dbReference type="eggNOG" id="KOG0631">
    <property type="taxonomic scope" value="Eukaryota"/>
</dbReference>
<dbReference type="AlphaFoldDB" id="G0QMH7"/>
<evidence type="ECO:0008006" key="3">
    <source>
        <dbReference type="Google" id="ProtNLM"/>
    </source>
</evidence>
<evidence type="ECO:0000313" key="2">
    <source>
        <dbReference type="Proteomes" id="UP000008983"/>
    </source>
</evidence>
<dbReference type="STRING" id="857967.G0QMH7"/>
<gene>
    <name evidence="1" type="ORF">IMG5_048810</name>
</gene>